<geneLocation type="plasmid" evidence="1">
    <name>pRp12D01</name>
</geneLocation>
<reference evidence="1" key="1">
    <citation type="submission" date="2009-06" db="EMBL/GenBank/DDBJ databases">
        <title>Complete sequence plasmid 1 of Ralstonia pickettii 12D.</title>
        <authorList>
            <consortium name="US DOE Joint Genome Institute"/>
            <person name="Lucas S."/>
            <person name="Copeland A."/>
            <person name="Lapidus A."/>
            <person name="Glavina del Rio T."/>
            <person name="Dalin E."/>
            <person name="Tice H."/>
            <person name="Bruce D."/>
            <person name="Goodwin L."/>
            <person name="Pitluck S."/>
            <person name="Sims D."/>
            <person name="Meincke L."/>
            <person name="Brettin T."/>
            <person name="Detter J.C."/>
            <person name="Han C."/>
            <person name="Larimer F."/>
            <person name="Land M."/>
            <person name="Hauser L."/>
            <person name="Kyrpides N."/>
            <person name="Ovchinnikova G."/>
            <person name="Marsh T."/>
            <person name="Richardson P."/>
        </authorList>
    </citation>
    <scope>NUCLEOTIDE SEQUENCE [LARGE SCALE GENOMIC DNA]</scope>
    <source>
        <plasmid evidence="1">12D</plasmid>
        <plasmid evidence="1">pRp12D01</plasmid>
    </source>
</reference>
<dbReference type="HOGENOM" id="CLU_1304047_0_0_4"/>
<gene>
    <name evidence="1" type="ordered locus">Rpic12D_4939</name>
</gene>
<name>C6BPP9_RALP1</name>
<dbReference type="AlphaFoldDB" id="C6BPP9"/>
<dbReference type="KEGG" id="rpf:Rpic12D_4939"/>
<keyword evidence="1" id="KW-0614">Plasmid</keyword>
<organism evidence="1">
    <name type="scientific">Ralstonia pickettii (strain 12D)</name>
    <dbReference type="NCBI Taxonomy" id="428406"/>
    <lineage>
        <taxon>Bacteria</taxon>
        <taxon>Pseudomonadati</taxon>
        <taxon>Pseudomonadota</taxon>
        <taxon>Betaproteobacteria</taxon>
        <taxon>Burkholderiales</taxon>
        <taxon>Burkholderiaceae</taxon>
        <taxon>Ralstonia</taxon>
    </lineage>
</organism>
<protein>
    <submittedName>
        <fullName evidence="1">Uncharacterized protein</fullName>
    </submittedName>
</protein>
<proteinExistence type="predicted"/>
<sequence length="211" mass="24083">MSEPRDPFHAELMAHRMNLVLPAELDCRKSVVEYWLEEGEFGCRHVRTSYPIGSAPFEEAHQFAVKRMENDRRARVEAGRKWLEKYGVPMPAEVEVHSAETLFARNLPYDGPTQLTAAEQLALERDVGDFTLDMVWLVVEGLGWRPGVPVPEDDDRWVAICAEDYTCSSYLDVIRDVLGMSESPWWKDRSWVPPAVAKLPGYRSIAHDSAH</sequence>
<evidence type="ECO:0000313" key="1">
    <source>
        <dbReference type="EMBL" id="ACS66173.1"/>
    </source>
</evidence>
<accession>C6BPP9</accession>
<dbReference type="EMBL" id="CP001646">
    <property type="protein sequence ID" value="ACS66173.1"/>
    <property type="molecule type" value="Genomic_DNA"/>
</dbReference>